<feature type="domain" description="HTH cro/C1-type" evidence="1">
    <location>
        <begin position="6"/>
        <end position="66"/>
    </location>
</feature>
<dbReference type="RefSeq" id="WP_038694734.1">
    <property type="nucleotide sequence ID" value="NZ_CP009286.1"/>
</dbReference>
<reference evidence="2 3" key="1">
    <citation type="submission" date="2014-08" db="EMBL/GenBank/DDBJ databases">
        <title>Comparative genomics of the Paenibacillus odorifer group.</title>
        <authorList>
            <person name="den Bakker H.C."/>
            <person name="Tsai Y.-C."/>
            <person name="Martin N."/>
            <person name="Korlach J."/>
            <person name="Wiedmann M."/>
        </authorList>
    </citation>
    <scope>NUCLEOTIDE SEQUENCE [LARGE SCALE GENOMIC DNA]</scope>
    <source>
        <strain evidence="2 3">DSM 14472</strain>
    </source>
</reference>
<sequence length="123" mass="14818">MFGDVLRKLRQERKLNMDEFVKQINQKYNMTFSKSMVSRWENNLTDPRMESVRVIADFFEVSMDDLLELNTDQDHSLKEFESYMANPEHDLFFKELMGAPEERIEDLKKVWEIIKRSSESEDK</sequence>
<evidence type="ECO:0000259" key="1">
    <source>
        <dbReference type="PROSITE" id="PS50943"/>
    </source>
</evidence>
<dbReference type="InterPro" id="IPR010982">
    <property type="entry name" value="Lambda_DNA-bd_dom_sf"/>
</dbReference>
<dbReference type="Gene3D" id="1.10.260.40">
    <property type="entry name" value="lambda repressor-like DNA-binding domains"/>
    <property type="match status" value="1"/>
</dbReference>
<dbReference type="SMART" id="SM00530">
    <property type="entry name" value="HTH_XRE"/>
    <property type="match status" value="1"/>
</dbReference>
<gene>
    <name evidence="2" type="ORF">PSTEL_09505</name>
</gene>
<proteinExistence type="predicted"/>
<protein>
    <recommendedName>
        <fullName evidence="1">HTH cro/C1-type domain-containing protein</fullName>
    </recommendedName>
</protein>
<dbReference type="EMBL" id="CP009286">
    <property type="protein sequence ID" value="AIQ63290.1"/>
    <property type="molecule type" value="Genomic_DNA"/>
</dbReference>
<dbReference type="Pfam" id="PF01381">
    <property type="entry name" value="HTH_3"/>
    <property type="match status" value="1"/>
</dbReference>
<keyword evidence="3" id="KW-1185">Reference proteome</keyword>
<dbReference type="KEGG" id="pste:PSTEL_09505"/>
<dbReference type="SUPFAM" id="SSF47413">
    <property type="entry name" value="lambda repressor-like DNA-binding domains"/>
    <property type="match status" value="1"/>
</dbReference>
<accession>A0A089LT61</accession>
<dbReference type="CDD" id="cd00093">
    <property type="entry name" value="HTH_XRE"/>
    <property type="match status" value="1"/>
</dbReference>
<organism evidence="2 3">
    <name type="scientific">Paenibacillus stellifer</name>
    <dbReference type="NCBI Taxonomy" id="169760"/>
    <lineage>
        <taxon>Bacteria</taxon>
        <taxon>Bacillati</taxon>
        <taxon>Bacillota</taxon>
        <taxon>Bacilli</taxon>
        <taxon>Bacillales</taxon>
        <taxon>Paenibacillaceae</taxon>
        <taxon>Paenibacillus</taxon>
    </lineage>
</organism>
<dbReference type="OrthoDB" id="194368at2"/>
<name>A0A089LT61_9BACL</name>
<evidence type="ECO:0000313" key="3">
    <source>
        <dbReference type="Proteomes" id="UP000029507"/>
    </source>
</evidence>
<dbReference type="InterPro" id="IPR001387">
    <property type="entry name" value="Cro/C1-type_HTH"/>
</dbReference>
<dbReference type="STRING" id="169760.PSTEL_09505"/>
<evidence type="ECO:0000313" key="2">
    <source>
        <dbReference type="EMBL" id="AIQ63290.1"/>
    </source>
</evidence>
<dbReference type="HOGENOM" id="CLU_066192_4_5_9"/>
<dbReference type="AlphaFoldDB" id="A0A089LT61"/>
<dbReference type="Proteomes" id="UP000029507">
    <property type="component" value="Chromosome"/>
</dbReference>
<dbReference type="PROSITE" id="PS50943">
    <property type="entry name" value="HTH_CROC1"/>
    <property type="match status" value="1"/>
</dbReference>
<dbReference type="GO" id="GO:0003677">
    <property type="term" value="F:DNA binding"/>
    <property type="evidence" value="ECO:0007669"/>
    <property type="project" value="InterPro"/>
</dbReference>